<sequence length="60" mass="7208">MRGMSRGITQEILDLRWKKNGRTREWREENKVPVMVKVIVYRSEPWKFQTHPISSHTGAR</sequence>
<gene>
    <name evidence="1" type="ORF">BELL_0303g00040</name>
</gene>
<dbReference type="AlphaFoldDB" id="A0A4Z1JKI4"/>
<accession>A0A4Z1JKI4</accession>
<dbReference type="EMBL" id="PQXM01000301">
    <property type="protein sequence ID" value="TGO74165.1"/>
    <property type="molecule type" value="Genomic_DNA"/>
</dbReference>
<dbReference type="Proteomes" id="UP000297229">
    <property type="component" value="Unassembled WGS sequence"/>
</dbReference>
<organism evidence="1 2">
    <name type="scientific">Botrytis elliptica</name>
    <dbReference type="NCBI Taxonomy" id="278938"/>
    <lineage>
        <taxon>Eukaryota</taxon>
        <taxon>Fungi</taxon>
        <taxon>Dikarya</taxon>
        <taxon>Ascomycota</taxon>
        <taxon>Pezizomycotina</taxon>
        <taxon>Leotiomycetes</taxon>
        <taxon>Helotiales</taxon>
        <taxon>Sclerotiniaceae</taxon>
        <taxon>Botrytis</taxon>
    </lineage>
</organism>
<evidence type="ECO:0000313" key="1">
    <source>
        <dbReference type="EMBL" id="TGO74165.1"/>
    </source>
</evidence>
<comment type="caution">
    <text evidence="1">The sequence shown here is derived from an EMBL/GenBank/DDBJ whole genome shotgun (WGS) entry which is preliminary data.</text>
</comment>
<keyword evidence="2" id="KW-1185">Reference proteome</keyword>
<proteinExistence type="predicted"/>
<protein>
    <submittedName>
        <fullName evidence="1">Uncharacterized protein</fullName>
    </submittedName>
</protein>
<reference evidence="1 2" key="1">
    <citation type="submission" date="2017-12" db="EMBL/GenBank/DDBJ databases">
        <title>Comparative genomics of Botrytis spp.</title>
        <authorList>
            <person name="Valero-Jimenez C.A."/>
            <person name="Tapia P."/>
            <person name="Veloso J."/>
            <person name="Silva-Moreno E."/>
            <person name="Staats M."/>
            <person name="Valdes J.H."/>
            <person name="Van Kan J.A.L."/>
        </authorList>
    </citation>
    <scope>NUCLEOTIDE SEQUENCE [LARGE SCALE GENOMIC DNA]</scope>
    <source>
        <strain evidence="1 2">Be9601</strain>
    </source>
</reference>
<name>A0A4Z1JKI4_9HELO</name>
<evidence type="ECO:0000313" key="2">
    <source>
        <dbReference type="Proteomes" id="UP000297229"/>
    </source>
</evidence>